<organism evidence="2 3">
    <name type="scientific">Pelatocladus maniniholoensis HA4357-MV3</name>
    <dbReference type="NCBI Taxonomy" id="1117104"/>
    <lineage>
        <taxon>Bacteria</taxon>
        <taxon>Bacillati</taxon>
        <taxon>Cyanobacteriota</taxon>
        <taxon>Cyanophyceae</taxon>
        <taxon>Nostocales</taxon>
        <taxon>Nostocaceae</taxon>
        <taxon>Pelatocladus</taxon>
    </lineage>
</organism>
<dbReference type="Proteomes" id="UP000813215">
    <property type="component" value="Unassembled WGS sequence"/>
</dbReference>
<dbReference type="PANTHER" id="PTHR41533:SF1">
    <property type="entry name" value="L,D-TRANSPEPTIDASE YCBB-RELATED"/>
    <property type="match status" value="1"/>
</dbReference>
<dbReference type="InterPro" id="IPR036366">
    <property type="entry name" value="PGBDSf"/>
</dbReference>
<evidence type="ECO:0000259" key="1">
    <source>
        <dbReference type="Pfam" id="PF01471"/>
    </source>
</evidence>
<gene>
    <name evidence="2" type="ORF">KME28_12820</name>
</gene>
<comment type="caution">
    <text evidence="2">The sequence shown here is derived from an EMBL/GenBank/DDBJ whole genome shotgun (WGS) entry which is preliminary data.</text>
</comment>
<dbReference type="AlphaFoldDB" id="A0A9E3H7W3"/>
<feature type="domain" description="Peptidoglycan binding-like" evidence="1">
    <location>
        <begin position="296"/>
        <end position="351"/>
    </location>
</feature>
<feature type="domain" description="Peptidoglycan binding-like" evidence="1">
    <location>
        <begin position="41"/>
        <end position="96"/>
    </location>
</feature>
<dbReference type="Pfam" id="PF01471">
    <property type="entry name" value="PG_binding_1"/>
    <property type="match status" value="4"/>
</dbReference>
<dbReference type="InterPro" id="IPR052905">
    <property type="entry name" value="LD-transpeptidase_YkuD-like"/>
</dbReference>
<evidence type="ECO:0000313" key="2">
    <source>
        <dbReference type="EMBL" id="MBW4432580.1"/>
    </source>
</evidence>
<feature type="domain" description="Peptidoglycan binding-like" evidence="1">
    <location>
        <begin position="204"/>
        <end position="259"/>
    </location>
</feature>
<reference evidence="2" key="2">
    <citation type="journal article" date="2022" name="Microbiol. Resour. Announc.">
        <title>Metagenome Sequencing to Explore Phylogenomics of Terrestrial Cyanobacteria.</title>
        <authorList>
            <person name="Ward R.D."/>
            <person name="Stajich J.E."/>
            <person name="Johansen J.R."/>
            <person name="Huntemann M."/>
            <person name="Clum A."/>
            <person name="Foster B."/>
            <person name="Foster B."/>
            <person name="Roux S."/>
            <person name="Palaniappan K."/>
            <person name="Varghese N."/>
            <person name="Mukherjee S."/>
            <person name="Reddy T.B.K."/>
            <person name="Daum C."/>
            <person name="Copeland A."/>
            <person name="Chen I.A."/>
            <person name="Ivanova N.N."/>
            <person name="Kyrpides N.C."/>
            <person name="Shapiro N."/>
            <person name="Eloe-Fadrosh E.A."/>
            <person name="Pietrasiak N."/>
        </authorList>
    </citation>
    <scope>NUCLEOTIDE SEQUENCE</scope>
    <source>
        <strain evidence="2">HA4357-MV3</strain>
    </source>
</reference>
<accession>A0A9E3H7W3</accession>
<dbReference type="Gene3D" id="1.10.101.10">
    <property type="entry name" value="PGBD-like superfamily/PGBD"/>
    <property type="match status" value="4"/>
</dbReference>
<dbReference type="InterPro" id="IPR002477">
    <property type="entry name" value="Peptidoglycan-bd-like"/>
</dbReference>
<sequence>MTNWNWQKLSSGTAMRLLSVALTLAVINFAEQALALGRGNSGPQVTSVQRCLQKLGYYNGPINGNFGPLTENAVKKFQQAKKISAIGQVGPQTQRSLQAACQSKQSRSSTSNVLKVGSRGSAVTQLQKSLRTLGYFNGPVTGYFGQETQQALIRFQQSKRLQADGVAGGNTLQVIRTSLASRSNKTVGSRVDNYPNVWNEGDAGAQVLQLQRNLAKLGYFQATPTGNFGSVTKDAVVRFQRDYGLTANGIVDGQTWTAISTNANYSNVNYSNVNNPNINNSGCSPTSGFICLGENSPRVVTVQQSLRQQGLFNRDVTGYYGTETRDAVAQFQQTARLNPTGVVDFQTWQALGLTNSNPTEVQNSTVENRYVVIVPIRDANTLDQVRQFVPQAFTMQSKLGDYVNAGAFRDRSEAEKRSSQLRDRGFDARVEYL</sequence>
<protein>
    <submittedName>
        <fullName evidence="2">Peptidoglycan-binding protein</fullName>
    </submittedName>
</protein>
<dbReference type="PANTHER" id="PTHR41533">
    <property type="entry name" value="L,D-TRANSPEPTIDASE HI_1667-RELATED"/>
    <property type="match status" value="1"/>
</dbReference>
<reference evidence="2" key="1">
    <citation type="submission" date="2021-05" db="EMBL/GenBank/DDBJ databases">
        <authorList>
            <person name="Pietrasiak N."/>
            <person name="Ward R."/>
            <person name="Stajich J.E."/>
            <person name="Kurbessoian T."/>
        </authorList>
    </citation>
    <scope>NUCLEOTIDE SEQUENCE</scope>
    <source>
        <strain evidence="2">HA4357-MV3</strain>
    </source>
</reference>
<dbReference type="EMBL" id="JAHHHW010000088">
    <property type="protein sequence ID" value="MBW4432580.1"/>
    <property type="molecule type" value="Genomic_DNA"/>
</dbReference>
<dbReference type="SUPFAM" id="SSF47090">
    <property type="entry name" value="PGBD-like"/>
    <property type="match status" value="4"/>
</dbReference>
<evidence type="ECO:0000313" key="3">
    <source>
        <dbReference type="Proteomes" id="UP000813215"/>
    </source>
</evidence>
<proteinExistence type="predicted"/>
<dbReference type="InterPro" id="IPR036365">
    <property type="entry name" value="PGBD-like_sf"/>
</dbReference>
<feature type="domain" description="Peptidoglycan binding-like" evidence="1">
    <location>
        <begin position="119"/>
        <end position="174"/>
    </location>
</feature>
<name>A0A9E3H7W3_9NOST</name>